<accession>A0A2M7W234</accession>
<dbReference type="PANTHER" id="PTHR30411:SF1">
    <property type="entry name" value="CYTOPLASMIC PROTEIN"/>
    <property type="match status" value="1"/>
</dbReference>
<dbReference type="EMBL" id="PFQB01000063">
    <property type="protein sequence ID" value="PJA14070.1"/>
    <property type="molecule type" value="Genomic_DNA"/>
</dbReference>
<gene>
    <name evidence="2" type="ORF">COX64_02460</name>
</gene>
<dbReference type="AlphaFoldDB" id="A0A2M7W234"/>
<feature type="domain" description="YbaK/aminoacyl-tRNA synthetase-associated" evidence="1">
    <location>
        <begin position="23"/>
        <end position="141"/>
    </location>
</feature>
<dbReference type="CDD" id="cd04332">
    <property type="entry name" value="YbaK_like"/>
    <property type="match status" value="1"/>
</dbReference>
<dbReference type="GO" id="GO:0002161">
    <property type="term" value="F:aminoacyl-tRNA deacylase activity"/>
    <property type="evidence" value="ECO:0007669"/>
    <property type="project" value="InterPro"/>
</dbReference>
<dbReference type="Gene3D" id="3.90.960.10">
    <property type="entry name" value="YbaK/aminoacyl-tRNA synthetase-associated domain"/>
    <property type="match status" value="1"/>
</dbReference>
<evidence type="ECO:0000313" key="2">
    <source>
        <dbReference type="EMBL" id="PJA14070.1"/>
    </source>
</evidence>
<evidence type="ECO:0000259" key="1">
    <source>
        <dbReference type="Pfam" id="PF04073"/>
    </source>
</evidence>
<name>A0A2M7W234_9BACT</name>
<dbReference type="Pfam" id="PF04073">
    <property type="entry name" value="tRNA_edit"/>
    <property type="match status" value="1"/>
</dbReference>
<dbReference type="InterPro" id="IPR036754">
    <property type="entry name" value="YbaK/aa-tRNA-synt-asso_dom_sf"/>
</dbReference>
<proteinExistence type="predicted"/>
<evidence type="ECO:0000313" key="3">
    <source>
        <dbReference type="Proteomes" id="UP000228952"/>
    </source>
</evidence>
<dbReference type="SUPFAM" id="SSF55826">
    <property type="entry name" value="YbaK/ProRS associated domain"/>
    <property type="match status" value="1"/>
</dbReference>
<comment type="caution">
    <text evidence="2">The sequence shown here is derived from an EMBL/GenBank/DDBJ whole genome shotgun (WGS) entry which is preliminary data.</text>
</comment>
<protein>
    <recommendedName>
        <fullName evidence="1">YbaK/aminoacyl-tRNA synthetase-associated domain-containing protein</fullName>
    </recommendedName>
</protein>
<sequence length="154" mass="17224">MNKFDAIQKHLTESNIPFELIHHKPTHSVVEGLAEIGIEASQGFSSLLMNADGKFIMILRRDDNQVSFGKVKKQLKIKNLTFATKEEVFEITGCNIGYVSPYNPEIPTYIDEKILEKDYVYGGSGSPEHDLKLKPADLMKLSSATPLDIGKDLQ</sequence>
<reference evidence="3" key="1">
    <citation type="submission" date="2017-09" db="EMBL/GenBank/DDBJ databases">
        <title>Depth-based differentiation of microbial function through sediment-hosted aquifers and enrichment of novel symbionts in the deep terrestrial subsurface.</title>
        <authorList>
            <person name="Probst A.J."/>
            <person name="Ladd B."/>
            <person name="Jarett J.K."/>
            <person name="Geller-Mcgrath D.E."/>
            <person name="Sieber C.M.K."/>
            <person name="Emerson J.B."/>
            <person name="Anantharaman K."/>
            <person name="Thomas B.C."/>
            <person name="Malmstrom R."/>
            <person name="Stieglmeier M."/>
            <person name="Klingl A."/>
            <person name="Woyke T."/>
            <person name="Ryan C.M."/>
            <person name="Banfield J.F."/>
        </authorList>
    </citation>
    <scope>NUCLEOTIDE SEQUENCE [LARGE SCALE GENOMIC DNA]</scope>
</reference>
<dbReference type="Proteomes" id="UP000228952">
    <property type="component" value="Unassembled WGS sequence"/>
</dbReference>
<organism evidence="2 3">
    <name type="scientific">Candidatus Dojkabacteria bacterium CG_4_10_14_0_2_um_filter_Dojkabacteria_WS6_41_15</name>
    <dbReference type="NCBI Taxonomy" id="2014249"/>
    <lineage>
        <taxon>Bacteria</taxon>
        <taxon>Candidatus Dojkabacteria</taxon>
    </lineage>
</organism>
<dbReference type="PANTHER" id="PTHR30411">
    <property type="entry name" value="CYTOPLASMIC PROTEIN"/>
    <property type="match status" value="1"/>
</dbReference>
<dbReference type="InterPro" id="IPR007214">
    <property type="entry name" value="YbaK/aa-tRNA-synth-assoc-dom"/>
</dbReference>